<evidence type="ECO:0000313" key="4">
    <source>
        <dbReference type="Proteomes" id="UP000198615"/>
    </source>
</evidence>
<dbReference type="Pfam" id="PF14252">
    <property type="entry name" value="DUF4347"/>
    <property type="match status" value="1"/>
</dbReference>
<feature type="non-terminal residue" evidence="3">
    <location>
        <position position="432"/>
    </location>
</feature>
<sequence>MTIERPDTDADAAPDLVLIDARVPAADGLLAALARPCRVVRMPQGADGLALLRRALSESRTPPSSVHLISHGAPGRLLLGRKRIDTAALRRSVVELADIRRRLAGAPVTLYGCSVGAGESGRAFVATLAAALGSRVLASSTPTGAASRGGDWNFDVAVGASQMVSSNLIELDGAALWPGLLDVDVTSNSGDDSDNTLQWAAVTANAAAALETPGYQNVHFSNLLPVDTINLAASPTFTLGAAASFDFTGTTTSLTIGGSDIVADSHLYFDISAGQSLTLNSGVSFTGGSFVLQTAGGGTIALNGSISGTSRIWVLGGTTAEIGTTTSAPLIDILGNSTVRFTTSATYTSNIEVQDTATIDTGANNVSISGTVSQGGATNVLAKTGTGTLTLSGTNTASGSMTVSQGTLSVAGDGNLSAGTVTINGGTLAVTG</sequence>
<name>A0A8G2BMU2_9PROT</name>
<dbReference type="Proteomes" id="UP000198615">
    <property type="component" value="Unassembled WGS sequence"/>
</dbReference>
<proteinExistence type="predicted"/>
<dbReference type="EMBL" id="FNBW01000033">
    <property type="protein sequence ID" value="SDG60538.1"/>
    <property type="molecule type" value="Genomic_DNA"/>
</dbReference>
<dbReference type="NCBIfam" id="TIGR02601">
    <property type="entry name" value="autotrns_rpt"/>
    <property type="match status" value="1"/>
</dbReference>
<dbReference type="RefSeq" id="WP_175474389.1">
    <property type="nucleotide sequence ID" value="NZ_FNBW01000033.1"/>
</dbReference>
<evidence type="ECO:0000259" key="2">
    <source>
        <dbReference type="Pfam" id="PF14252"/>
    </source>
</evidence>
<comment type="caution">
    <text evidence="3">The sequence shown here is derived from an EMBL/GenBank/DDBJ whole genome shotgun (WGS) entry which is preliminary data.</text>
</comment>
<feature type="domain" description="DUF4347" evidence="2">
    <location>
        <begin position="16"/>
        <end position="163"/>
    </location>
</feature>
<dbReference type="InterPro" id="IPR013425">
    <property type="entry name" value="Autotrns_rpt"/>
</dbReference>
<keyword evidence="1" id="KW-0732">Signal</keyword>
<organism evidence="3 4">
    <name type="scientific">Thalassobaculum litoreum DSM 18839</name>
    <dbReference type="NCBI Taxonomy" id="1123362"/>
    <lineage>
        <taxon>Bacteria</taxon>
        <taxon>Pseudomonadati</taxon>
        <taxon>Pseudomonadota</taxon>
        <taxon>Alphaproteobacteria</taxon>
        <taxon>Rhodospirillales</taxon>
        <taxon>Thalassobaculaceae</taxon>
        <taxon>Thalassobaculum</taxon>
    </lineage>
</organism>
<accession>A0A8G2BMU2</accession>
<protein>
    <submittedName>
        <fullName evidence="3">Autotransporter-associated beta strand repeat-containing protein</fullName>
    </submittedName>
</protein>
<dbReference type="AlphaFoldDB" id="A0A8G2BMU2"/>
<evidence type="ECO:0000313" key="3">
    <source>
        <dbReference type="EMBL" id="SDG60538.1"/>
    </source>
</evidence>
<gene>
    <name evidence="3" type="ORF">SAMN05660686_04997</name>
</gene>
<dbReference type="InterPro" id="IPR025592">
    <property type="entry name" value="DUF4347"/>
</dbReference>
<reference evidence="3 4" key="1">
    <citation type="submission" date="2016-10" db="EMBL/GenBank/DDBJ databases">
        <authorList>
            <person name="Varghese N."/>
            <person name="Submissions S."/>
        </authorList>
    </citation>
    <scope>NUCLEOTIDE SEQUENCE [LARGE SCALE GENOMIC DNA]</scope>
    <source>
        <strain evidence="3 4">DSM 18839</strain>
    </source>
</reference>
<evidence type="ECO:0000256" key="1">
    <source>
        <dbReference type="ARBA" id="ARBA00022729"/>
    </source>
</evidence>
<keyword evidence="4" id="KW-1185">Reference proteome</keyword>
<dbReference type="Pfam" id="PF12951">
    <property type="entry name" value="PATR"/>
    <property type="match status" value="1"/>
</dbReference>